<reference evidence="2 3" key="1">
    <citation type="submission" date="2019-03" db="EMBL/GenBank/DDBJ databases">
        <title>Genomic Encyclopedia of Type Strains, Phase IV (KMG-IV): sequencing the most valuable type-strain genomes for metagenomic binning, comparative biology and taxonomic classification.</title>
        <authorList>
            <person name="Goeker M."/>
        </authorList>
    </citation>
    <scope>NUCLEOTIDE SEQUENCE [LARGE SCALE GENOMIC DNA]</scope>
    <source>
        <strain evidence="2 3">DSM 19377</strain>
    </source>
</reference>
<feature type="domain" description="DUF2087" evidence="1">
    <location>
        <begin position="26"/>
        <end position="94"/>
    </location>
</feature>
<dbReference type="Pfam" id="PF09860">
    <property type="entry name" value="DUF2087"/>
    <property type="match status" value="1"/>
</dbReference>
<dbReference type="AlphaFoldDB" id="A0A4R2P3J5"/>
<dbReference type="EMBL" id="SLXK01000016">
    <property type="protein sequence ID" value="TCP28728.1"/>
    <property type="molecule type" value="Genomic_DNA"/>
</dbReference>
<accession>A0A4R2P3J5</accession>
<dbReference type="RefSeq" id="WP_243647038.1">
    <property type="nucleotide sequence ID" value="NZ_SLXK01000016.1"/>
</dbReference>
<protein>
    <recommendedName>
        <fullName evidence="1">DUF2087 domain-containing protein</fullName>
    </recommendedName>
</protein>
<comment type="caution">
    <text evidence="2">The sequence shown here is derived from an EMBL/GenBank/DDBJ whole genome shotgun (WGS) entry which is preliminary data.</text>
</comment>
<evidence type="ECO:0000313" key="3">
    <source>
        <dbReference type="Proteomes" id="UP000295416"/>
    </source>
</evidence>
<name>A0A4R2P3J5_9BACL</name>
<proteinExistence type="predicted"/>
<keyword evidence="3" id="KW-1185">Reference proteome</keyword>
<dbReference type="InterPro" id="IPR018656">
    <property type="entry name" value="DUF2087"/>
</dbReference>
<organism evidence="2 3">
    <name type="scientific">Scopulibacillus darangshiensis</name>
    <dbReference type="NCBI Taxonomy" id="442528"/>
    <lineage>
        <taxon>Bacteria</taxon>
        <taxon>Bacillati</taxon>
        <taxon>Bacillota</taxon>
        <taxon>Bacilli</taxon>
        <taxon>Bacillales</taxon>
        <taxon>Sporolactobacillaceae</taxon>
        <taxon>Scopulibacillus</taxon>
    </lineage>
</organism>
<sequence>MDDRYAITKEEQEQVISKYFTPEGTLAQFPSKEKRKIIILNELNNRCFQPGKEYNEKEINALIKPIYSDFVMIRRYLIEYGFLDRKKDGAAYWVKE</sequence>
<dbReference type="Proteomes" id="UP000295416">
    <property type="component" value="Unassembled WGS sequence"/>
</dbReference>
<evidence type="ECO:0000259" key="1">
    <source>
        <dbReference type="Pfam" id="PF09860"/>
    </source>
</evidence>
<gene>
    <name evidence="2" type="ORF">EV207_11640</name>
</gene>
<evidence type="ECO:0000313" key="2">
    <source>
        <dbReference type="EMBL" id="TCP28728.1"/>
    </source>
</evidence>